<dbReference type="PANTHER" id="PTHR13878:SF108">
    <property type="entry name" value="CYTOKININ DEHYDROGENASE 2"/>
    <property type="match status" value="1"/>
</dbReference>
<dbReference type="Gene3D" id="3.30.465.10">
    <property type="match status" value="1"/>
</dbReference>
<evidence type="ECO:0000313" key="9">
    <source>
        <dbReference type="RefSeq" id="XP_019096544.1"/>
    </source>
</evidence>
<dbReference type="Pfam" id="PF01565">
    <property type="entry name" value="FAD_binding_4"/>
    <property type="match status" value="1"/>
</dbReference>
<keyword evidence="8" id="KW-1185">Reference proteome</keyword>
<sequence length="250" mass="26549">MANLRLMITLITVLVCLFSSFTKSSKDIRIDLPKSLNLTLLTDPSTISAASQDFGNITTVTPGGVICPSSSSDISRLLHYAANGKITFQVAARGQGHSLKGQASVSGGVVVNMTCLSDVVVSKDKKYADVAAGTLWVDVLKKTAEKGVSPVCWTDYLHISVGGTLSNGGIGGQVFRNGPLISNVLELDVISGKGEMLTCSPKLNSELFYGVLGGLGQFGIITRARIVLDHAPKKVIIHEKMKTMQIRLKS</sequence>
<feature type="signal peptide" evidence="6">
    <location>
        <begin position="1"/>
        <end position="24"/>
    </location>
</feature>
<reference evidence="9" key="2">
    <citation type="submission" date="2025-08" db="UniProtKB">
        <authorList>
            <consortium name="RefSeq"/>
        </authorList>
    </citation>
    <scope>IDENTIFICATION</scope>
    <source>
        <tissue evidence="9">Leaf</tissue>
    </source>
</reference>
<dbReference type="PROSITE" id="PS00862">
    <property type="entry name" value="OX2_COVAL_FAD"/>
    <property type="match status" value="1"/>
</dbReference>
<evidence type="ECO:0000256" key="4">
    <source>
        <dbReference type="ARBA" id="ARBA00022827"/>
    </source>
</evidence>
<comment type="similarity">
    <text evidence="2">Belongs to the oxygen-dependent FAD-linked oxidoreductase family.</text>
</comment>
<evidence type="ECO:0000256" key="3">
    <source>
        <dbReference type="ARBA" id="ARBA00022630"/>
    </source>
</evidence>
<accession>A0ABM1RC06</accession>
<evidence type="ECO:0000313" key="8">
    <source>
        <dbReference type="Proteomes" id="UP000694864"/>
    </source>
</evidence>
<evidence type="ECO:0000256" key="2">
    <source>
        <dbReference type="ARBA" id="ARBA00005466"/>
    </source>
</evidence>
<dbReference type="InterPro" id="IPR050432">
    <property type="entry name" value="FAD-linked_Oxidoreductases_BP"/>
</dbReference>
<dbReference type="InterPro" id="IPR006094">
    <property type="entry name" value="Oxid_FAD_bind_N"/>
</dbReference>
<evidence type="ECO:0000256" key="1">
    <source>
        <dbReference type="ARBA" id="ARBA00001974"/>
    </source>
</evidence>
<organism evidence="8 9">
    <name type="scientific">Camelina sativa</name>
    <name type="common">False flax</name>
    <name type="synonym">Myagrum sativum</name>
    <dbReference type="NCBI Taxonomy" id="90675"/>
    <lineage>
        <taxon>Eukaryota</taxon>
        <taxon>Viridiplantae</taxon>
        <taxon>Streptophyta</taxon>
        <taxon>Embryophyta</taxon>
        <taxon>Tracheophyta</taxon>
        <taxon>Spermatophyta</taxon>
        <taxon>Magnoliopsida</taxon>
        <taxon>eudicotyledons</taxon>
        <taxon>Gunneridae</taxon>
        <taxon>Pentapetalae</taxon>
        <taxon>rosids</taxon>
        <taxon>malvids</taxon>
        <taxon>Brassicales</taxon>
        <taxon>Brassicaceae</taxon>
        <taxon>Camelineae</taxon>
        <taxon>Camelina</taxon>
    </lineage>
</organism>
<name>A0ABM1RC06_CAMSA</name>
<feature type="chain" id="PRO_5045079082" evidence="6">
    <location>
        <begin position="25"/>
        <end position="250"/>
    </location>
</feature>
<comment type="cofactor">
    <cofactor evidence="1">
        <name>FAD</name>
        <dbReference type="ChEBI" id="CHEBI:57692"/>
    </cofactor>
</comment>
<dbReference type="InterPro" id="IPR006093">
    <property type="entry name" value="Oxy_OxRdtase_FAD_BS"/>
</dbReference>
<evidence type="ECO:0000259" key="7">
    <source>
        <dbReference type="PROSITE" id="PS51387"/>
    </source>
</evidence>
<keyword evidence="5" id="KW-0560">Oxidoreductase</keyword>
<gene>
    <name evidence="9" type="primary">LOC104768193</name>
</gene>
<keyword evidence="4" id="KW-0274">FAD</keyword>
<feature type="domain" description="FAD-binding PCMH-type" evidence="7">
    <location>
        <begin position="58"/>
        <end position="231"/>
    </location>
</feature>
<dbReference type="InterPro" id="IPR016166">
    <property type="entry name" value="FAD-bd_PCMH"/>
</dbReference>
<dbReference type="Proteomes" id="UP000694864">
    <property type="component" value="Chromosome 19"/>
</dbReference>
<dbReference type="InterPro" id="IPR036318">
    <property type="entry name" value="FAD-bd_PCMH-like_sf"/>
</dbReference>
<dbReference type="Gene3D" id="3.30.43.10">
    <property type="entry name" value="Uridine Diphospho-n-acetylenolpyruvylglucosamine Reductase, domain 2"/>
    <property type="match status" value="1"/>
</dbReference>
<evidence type="ECO:0000256" key="5">
    <source>
        <dbReference type="ARBA" id="ARBA00023002"/>
    </source>
</evidence>
<dbReference type="RefSeq" id="XP_019096544.1">
    <property type="nucleotide sequence ID" value="XM_019240999.1"/>
</dbReference>
<keyword evidence="3" id="KW-0285">Flavoprotein</keyword>
<keyword evidence="6" id="KW-0732">Signal</keyword>
<evidence type="ECO:0000256" key="6">
    <source>
        <dbReference type="SAM" id="SignalP"/>
    </source>
</evidence>
<protein>
    <submittedName>
        <fullName evidence="9">Cytokinin dehydrogenase 2-like</fullName>
    </submittedName>
</protein>
<dbReference type="PANTHER" id="PTHR13878">
    <property type="entry name" value="GULONOLACTONE OXIDASE"/>
    <property type="match status" value="1"/>
</dbReference>
<reference evidence="8" key="1">
    <citation type="journal article" date="2014" name="Nat. Commun.">
        <title>The emerging biofuel crop Camelina sativa retains a highly undifferentiated hexaploid genome structure.</title>
        <authorList>
            <person name="Kagale S."/>
            <person name="Koh C."/>
            <person name="Nixon J."/>
            <person name="Bollina V."/>
            <person name="Clarke W.E."/>
            <person name="Tuteja R."/>
            <person name="Spillane C."/>
            <person name="Robinson S.J."/>
            <person name="Links M.G."/>
            <person name="Clarke C."/>
            <person name="Higgins E.E."/>
            <person name="Huebert T."/>
            <person name="Sharpe A.G."/>
            <person name="Parkin I.A."/>
        </authorList>
    </citation>
    <scope>NUCLEOTIDE SEQUENCE [LARGE SCALE GENOMIC DNA]</scope>
    <source>
        <strain evidence="8">cv. DH55</strain>
    </source>
</reference>
<dbReference type="SUPFAM" id="SSF56176">
    <property type="entry name" value="FAD-binding/transporter-associated domain-like"/>
    <property type="match status" value="1"/>
</dbReference>
<dbReference type="PROSITE" id="PS51387">
    <property type="entry name" value="FAD_PCMH"/>
    <property type="match status" value="1"/>
</dbReference>
<dbReference type="InterPro" id="IPR016167">
    <property type="entry name" value="FAD-bd_PCMH_sub1"/>
</dbReference>
<proteinExistence type="inferred from homology"/>
<dbReference type="InterPro" id="IPR016169">
    <property type="entry name" value="FAD-bd_PCMH_sub2"/>
</dbReference>
<dbReference type="GeneID" id="104768193"/>